<dbReference type="KEGG" id="dpx:DAPPUDRAFT_249165"/>
<keyword evidence="2" id="KW-1185">Reference proteome</keyword>
<proteinExistence type="predicted"/>
<reference evidence="1 2" key="1">
    <citation type="journal article" date="2011" name="Science">
        <title>The ecoresponsive genome of Daphnia pulex.</title>
        <authorList>
            <person name="Colbourne J.K."/>
            <person name="Pfrender M.E."/>
            <person name="Gilbert D."/>
            <person name="Thomas W.K."/>
            <person name="Tucker A."/>
            <person name="Oakley T.H."/>
            <person name="Tokishita S."/>
            <person name="Aerts A."/>
            <person name="Arnold G.J."/>
            <person name="Basu M.K."/>
            <person name="Bauer D.J."/>
            <person name="Caceres C.E."/>
            <person name="Carmel L."/>
            <person name="Casola C."/>
            <person name="Choi J.H."/>
            <person name="Detter J.C."/>
            <person name="Dong Q."/>
            <person name="Dusheyko S."/>
            <person name="Eads B.D."/>
            <person name="Frohlich T."/>
            <person name="Geiler-Samerotte K.A."/>
            <person name="Gerlach D."/>
            <person name="Hatcher P."/>
            <person name="Jogdeo S."/>
            <person name="Krijgsveld J."/>
            <person name="Kriventseva E.V."/>
            <person name="Kultz D."/>
            <person name="Laforsch C."/>
            <person name="Lindquist E."/>
            <person name="Lopez J."/>
            <person name="Manak J.R."/>
            <person name="Muller J."/>
            <person name="Pangilinan J."/>
            <person name="Patwardhan R.P."/>
            <person name="Pitluck S."/>
            <person name="Pritham E.J."/>
            <person name="Rechtsteiner A."/>
            <person name="Rho M."/>
            <person name="Rogozin I.B."/>
            <person name="Sakarya O."/>
            <person name="Salamov A."/>
            <person name="Schaack S."/>
            <person name="Shapiro H."/>
            <person name="Shiga Y."/>
            <person name="Skalitzky C."/>
            <person name="Smith Z."/>
            <person name="Souvorov A."/>
            <person name="Sung W."/>
            <person name="Tang Z."/>
            <person name="Tsuchiya D."/>
            <person name="Tu H."/>
            <person name="Vos H."/>
            <person name="Wang M."/>
            <person name="Wolf Y.I."/>
            <person name="Yamagata H."/>
            <person name="Yamada T."/>
            <person name="Ye Y."/>
            <person name="Shaw J.R."/>
            <person name="Andrews J."/>
            <person name="Crease T.J."/>
            <person name="Tang H."/>
            <person name="Lucas S.M."/>
            <person name="Robertson H.M."/>
            <person name="Bork P."/>
            <person name="Koonin E.V."/>
            <person name="Zdobnov E.M."/>
            <person name="Grigoriev I.V."/>
            <person name="Lynch M."/>
            <person name="Boore J.L."/>
        </authorList>
    </citation>
    <scope>NUCLEOTIDE SEQUENCE [LARGE SCALE GENOMIC DNA]</scope>
</reference>
<protein>
    <submittedName>
        <fullName evidence="1">Uncharacterized protein</fullName>
    </submittedName>
</protein>
<name>E9GW05_DAPPU</name>
<organism evidence="1 2">
    <name type="scientific">Daphnia pulex</name>
    <name type="common">Water flea</name>
    <dbReference type="NCBI Taxonomy" id="6669"/>
    <lineage>
        <taxon>Eukaryota</taxon>
        <taxon>Metazoa</taxon>
        <taxon>Ecdysozoa</taxon>
        <taxon>Arthropoda</taxon>
        <taxon>Crustacea</taxon>
        <taxon>Branchiopoda</taxon>
        <taxon>Diplostraca</taxon>
        <taxon>Cladocera</taxon>
        <taxon>Anomopoda</taxon>
        <taxon>Daphniidae</taxon>
        <taxon>Daphnia</taxon>
    </lineage>
</organism>
<dbReference type="Proteomes" id="UP000000305">
    <property type="component" value="Unassembled WGS sequence"/>
</dbReference>
<dbReference type="EMBL" id="GL732569">
    <property type="protein sequence ID" value="EFX76355.1"/>
    <property type="molecule type" value="Genomic_DNA"/>
</dbReference>
<evidence type="ECO:0000313" key="2">
    <source>
        <dbReference type="Proteomes" id="UP000000305"/>
    </source>
</evidence>
<gene>
    <name evidence="1" type="ORF">DAPPUDRAFT_249165</name>
</gene>
<dbReference type="AlphaFoldDB" id="E9GW05"/>
<evidence type="ECO:0000313" key="1">
    <source>
        <dbReference type="EMBL" id="EFX76355.1"/>
    </source>
</evidence>
<dbReference type="InParanoid" id="E9GW05"/>
<dbReference type="HOGENOM" id="CLU_2888021_0_0_1"/>
<accession>E9GW05</accession>
<sequence>MYLQEPIEEKKSSNEDDEVWTFRPVYYLLGTASPTLFVYVRVISNFPPTHGTTAIIVIAHHRP</sequence>